<sequence>MIRTAIVGLGWWGKTLVESVQDNKLIRFTAATTRSRSKVHKEFSNQHGIDLRDDYSSLIEDPDI</sequence>
<protein>
    <recommendedName>
        <fullName evidence="2">Gfo/Idh/MocA-like oxidoreductase N-terminal domain-containing protein</fullName>
    </recommendedName>
</protein>
<dbReference type="EMBL" id="UINC01019526">
    <property type="protein sequence ID" value="SVA82722.1"/>
    <property type="molecule type" value="Genomic_DNA"/>
</dbReference>
<dbReference type="InterPro" id="IPR036291">
    <property type="entry name" value="NAD(P)-bd_dom_sf"/>
</dbReference>
<dbReference type="AlphaFoldDB" id="A0A381Z1F5"/>
<organism evidence="1">
    <name type="scientific">marine metagenome</name>
    <dbReference type="NCBI Taxonomy" id="408172"/>
    <lineage>
        <taxon>unclassified sequences</taxon>
        <taxon>metagenomes</taxon>
        <taxon>ecological metagenomes</taxon>
    </lineage>
</organism>
<reference evidence="1" key="1">
    <citation type="submission" date="2018-05" db="EMBL/GenBank/DDBJ databases">
        <authorList>
            <person name="Lanie J.A."/>
            <person name="Ng W.-L."/>
            <person name="Kazmierczak K.M."/>
            <person name="Andrzejewski T.M."/>
            <person name="Davidsen T.M."/>
            <person name="Wayne K.J."/>
            <person name="Tettelin H."/>
            <person name="Glass J.I."/>
            <person name="Rusch D."/>
            <person name="Podicherti R."/>
            <person name="Tsui H.-C.T."/>
            <person name="Winkler M.E."/>
        </authorList>
    </citation>
    <scope>NUCLEOTIDE SEQUENCE</scope>
</reference>
<evidence type="ECO:0000313" key="1">
    <source>
        <dbReference type="EMBL" id="SVA82722.1"/>
    </source>
</evidence>
<proteinExistence type="predicted"/>
<gene>
    <name evidence="1" type="ORF">METZ01_LOCUS135576</name>
</gene>
<accession>A0A381Z1F5</accession>
<dbReference type="Gene3D" id="3.40.50.720">
    <property type="entry name" value="NAD(P)-binding Rossmann-like Domain"/>
    <property type="match status" value="1"/>
</dbReference>
<dbReference type="SUPFAM" id="SSF51735">
    <property type="entry name" value="NAD(P)-binding Rossmann-fold domains"/>
    <property type="match status" value="1"/>
</dbReference>
<evidence type="ECO:0008006" key="2">
    <source>
        <dbReference type="Google" id="ProtNLM"/>
    </source>
</evidence>
<name>A0A381Z1F5_9ZZZZ</name>
<feature type="non-terminal residue" evidence="1">
    <location>
        <position position="64"/>
    </location>
</feature>